<organism evidence="2 3">
    <name type="scientific">Kitasatospora misakiensis</name>
    <dbReference type="NCBI Taxonomy" id="67330"/>
    <lineage>
        <taxon>Bacteria</taxon>
        <taxon>Bacillati</taxon>
        <taxon>Actinomycetota</taxon>
        <taxon>Actinomycetes</taxon>
        <taxon>Kitasatosporales</taxon>
        <taxon>Streptomycetaceae</taxon>
        <taxon>Kitasatospora</taxon>
    </lineage>
</organism>
<dbReference type="SUPFAM" id="SSF55154">
    <property type="entry name" value="CYTH-like phosphatases"/>
    <property type="match status" value="1"/>
</dbReference>
<gene>
    <name evidence="2" type="primary">cyaB</name>
    <name evidence="2" type="ORF">ACFP3U_02500</name>
</gene>
<dbReference type="NCBIfam" id="TIGR00318">
    <property type="entry name" value="cyaB"/>
    <property type="match status" value="1"/>
</dbReference>
<proteinExistence type="predicted"/>
<dbReference type="Gene3D" id="2.40.320.10">
    <property type="entry name" value="Hypothetical Protein Pfu-838710-001"/>
    <property type="match status" value="1"/>
</dbReference>
<protein>
    <submittedName>
        <fullName evidence="2">Class IV adenylate cyclase</fullName>
    </submittedName>
</protein>
<dbReference type="PROSITE" id="PS51707">
    <property type="entry name" value="CYTH"/>
    <property type="match status" value="1"/>
</dbReference>
<keyword evidence="3" id="KW-1185">Reference proteome</keyword>
<reference evidence="3" key="1">
    <citation type="journal article" date="2019" name="Int. J. Syst. Evol. Microbiol.">
        <title>The Global Catalogue of Microorganisms (GCM) 10K type strain sequencing project: providing services to taxonomists for standard genome sequencing and annotation.</title>
        <authorList>
            <consortium name="The Broad Institute Genomics Platform"/>
            <consortium name="The Broad Institute Genome Sequencing Center for Infectious Disease"/>
            <person name="Wu L."/>
            <person name="Ma J."/>
        </authorList>
    </citation>
    <scope>NUCLEOTIDE SEQUENCE [LARGE SCALE GENOMIC DNA]</scope>
    <source>
        <strain evidence="3">CGMCC 4.1437</strain>
    </source>
</reference>
<dbReference type="EMBL" id="JBHSOF010000002">
    <property type="protein sequence ID" value="MFC5661849.1"/>
    <property type="molecule type" value="Genomic_DNA"/>
</dbReference>
<dbReference type="SMART" id="SM01118">
    <property type="entry name" value="CYTH"/>
    <property type="match status" value="1"/>
</dbReference>
<dbReference type="PANTHER" id="PTHR21028">
    <property type="entry name" value="SI:CH211-156B7.4"/>
    <property type="match status" value="1"/>
</dbReference>
<dbReference type="Pfam" id="PF01928">
    <property type="entry name" value="CYTH"/>
    <property type="match status" value="1"/>
</dbReference>
<dbReference type="InterPro" id="IPR023577">
    <property type="entry name" value="CYTH_domain"/>
</dbReference>
<evidence type="ECO:0000313" key="3">
    <source>
        <dbReference type="Proteomes" id="UP001595975"/>
    </source>
</evidence>
<feature type="domain" description="CYTH" evidence="1">
    <location>
        <begin position="2"/>
        <end position="184"/>
    </location>
</feature>
<comment type="caution">
    <text evidence="2">The sequence shown here is derived from an EMBL/GenBank/DDBJ whole genome shotgun (WGS) entry which is preliminary data.</text>
</comment>
<dbReference type="InterPro" id="IPR008173">
    <property type="entry name" value="Adenylyl_cyclase_CyaB"/>
</dbReference>
<dbReference type="RefSeq" id="WP_380223439.1">
    <property type="nucleotide sequence ID" value="NZ_JBHSOF010000002.1"/>
</dbReference>
<evidence type="ECO:0000313" key="2">
    <source>
        <dbReference type="EMBL" id="MFC5661849.1"/>
    </source>
</evidence>
<accession>A0ABW0WYS9</accession>
<dbReference type="CDD" id="cd07890">
    <property type="entry name" value="CYTH-like_AC_IV-like"/>
    <property type="match status" value="1"/>
</dbReference>
<sequence>MAIEAELKAVVRDPEGVLKTLEDRYGAGRAEVYRDTYYDAPDGSFMGADRELRVRTVHGPDGTRTVLTYKGARVDEASGSKPEAETRVDDAEAVHEIVHGLGFTPRIAFEKQCRNYAFDQDGRRLLATLVRVPEIDEVFIELETTTADEDDLGPALAVVRAVLASLGIAAEDLTTEQYTDAIAAARPQPSGTPRTRQRAYRR</sequence>
<evidence type="ECO:0000259" key="1">
    <source>
        <dbReference type="PROSITE" id="PS51707"/>
    </source>
</evidence>
<dbReference type="InterPro" id="IPR033469">
    <property type="entry name" value="CYTH-like_dom_sf"/>
</dbReference>
<name>A0ABW0WYS9_9ACTN</name>
<dbReference type="Proteomes" id="UP001595975">
    <property type="component" value="Unassembled WGS sequence"/>
</dbReference>
<dbReference type="PANTHER" id="PTHR21028:SF2">
    <property type="entry name" value="CYTH DOMAIN-CONTAINING PROTEIN"/>
    <property type="match status" value="1"/>
</dbReference>